<organism evidence="11 12">
    <name type="scientific">Camelus ferus</name>
    <name type="common">Wild bactrian camel</name>
    <name type="synonym">Camelus bactrianus ferus</name>
    <dbReference type="NCBI Taxonomy" id="419612"/>
    <lineage>
        <taxon>Eukaryota</taxon>
        <taxon>Metazoa</taxon>
        <taxon>Chordata</taxon>
        <taxon>Craniata</taxon>
        <taxon>Vertebrata</taxon>
        <taxon>Euteleostomi</taxon>
        <taxon>Mammalia</taxon>
        <taxon>Eutheria</taxon>
        <taxon>Laurasiatheria</taxon>
        <taxon>Artiodactyla</taxon>
        <taxon>Tylopoda</taxon>
        <taxon>Camelidae</taxon>
        <taxon>Camelus</taxon>
    </lineage>
</organism>
<accession>A0A8B7KFN3</accession>
<dbReference type="PRINTS" id="PR00237">
    <property type="entry name" value="GPCRRHODOPSN"/>
</dbReference>
<dbReference type="RefSeq" id="XP_014422259.2">
    <property type="nucleotide sequence ID" value="XM_014566773.2"/>
</dbReference>
<name>A0A8B7KFN3_CAMFR</name>
<dbReference type="PANTHER" id="PTHR24238:SF57">
    <property type="entry name" value="G-PROTEIN COUPLED RECEPTOR 83"/>
    <property type="match status" value="1"/>
</dbReference>
<protein>
    <submittedName>
        <fullName evidence="12">Probable G-protein coupled receptor 83 isoform X2</fullName>
    </submittedName>
</protein>
<evidence type="ECO:0000256" key="7">
    <source>
        <dbReference type="ARBA" id="ARBA00023224"/>
    </source>
</evidence>
<sequence>MVPRWVLLCLLPVVRAADEQSPEAALAGPNASHFFWNNYTFSDWQNFVGRRRYGAESQNPTVKALLIVAYSFIIIFSLFGNVLVCHVIFKNQRMHSATSLFIVNLAVADIMITLLNTPFTLVIMHPLKPRISITKGVIYIAVIWTMATIFSLPHAIYQKLFTFKYSEDVVRSLCLPDFPEPADLFWKYLDLATFILLYILPLLVISVAYARVAKKLWLCNTIGDVTTEQYLALRRKKKKTIKMLMLVVVLFALCWFPLNCYVLLLSSKVIRTSNALYFAFHWFAMSSTCYNPFIYCWLNESFRVELKALLSMCRRPPKPQEAQPPSPAPSFRVAFRVAWTEKGSGRRAPLANALPSSQLQSGKTDLLSVEPIVAVS</sequence>
<reference evidence="12" key="1">
    <citation type="submission" date="2025-08" db="UniProtKB">
        <authorList>
            <consortium name="RefSeq"/>
        </authorList>
    </citation>
    <scope>IDENTIFICATION</scope>
    <source>
        <tissue evidence="12">Ear skin</tissue>
    </source>
</reference>
<dbReference type="GeneID" id="102515315"/>
<dbReference type="PROSITE" id="PS50262">
    <property type="entry name" value="G_PROTEIN_RECEP_F1_2"/>
    <property type="match status" value="1"/>
</dbReference>
<evidence type="ECO:0000256" key="2">
    <source>
        <dbReference type="ARBA" id="ARBA00022692"/>
    </source>
</evidence>
<dbReference type="Pfam" id="PF00001">
    <property type="entry name" value="7tm_1"/>
    <property type="match status" value="1"/>
</dbReference>
<dbReference type="GO" id="GO:0005886">
    <property type="term" value="C:plasma membrane"/>
    <property type="evidence" value="ECO:0007669"/>
    <property type="project" value="TreeGrafter"/>
</dbReference>
<dbReference type="SUPFAM" id="SSF81321">
    <property type="entry name" value="Family A G protein-coupled receptor-like"/>
    <property type="match status" value="1"/>
</dbReference>
<gene>
    <name evidence="12" type="primary">GPR83</name>
</gene>
<dbReference type="CTD" id="10888"/>
<feature type="chain" id="PRO_5034055041" evidence="9">
    <location>
        <begin position="17"/>
        <end position="376"/>
    </location>
</feature>
<keyword evidence="4" id="KW-0297">G-protein coupled receptor</keyword>
<evidence type="ECO:0000256" key="6">
    <source>
        <dbReference type="ARBA" id="ARBA00023170"/>
    </source>
</evidence>
<evidence type="ECO:0000313" key="12">
    <source>
        <dbReference type="RefSeq" id="XP_014422259.2"/>
    </source>
</evidence>
<keyword evidence="7" id="KW-0807">Transducer</keyword>
<dbReference type="GO" id="GO:0008188">
    <property type="term" value="F:neuropeptide receptor activity"/>
    <property type="evidence" value="ECO:0007669"/>
    <property type="project" value="TreeGrafter"/>
</dbReference>
<dbReference type="AlphaFoldDB" id="A0A8B7KFN3"/>
<keyword evidence="11" id="KW-1185">Reference proteome</keyword>
<feature type="transmembrane region" description="Helical" evidence="8">
    <location>
        <begin position="101"/>
        <end position="124"/>
    </location>
</feature>
<dbReference type="SMART" id="SM01381">
    <property type="entry name" value="7TM_GPCR_Srsx"/>
    <property type="match status" value="1"/>
</dbReference>
<feature type="transmembrane region" description="Helical" evidence="8">
    <location>
        <begin position="65"/>
        <end position="89"/>
    </location>
</feature>
<dbReference type="InterPro" id="IPR017452">
    <property type="entry name" value="GPCR_Rhodpsn_7TM"/>
</dbReference>
<keyword evidence="2 8" id="KW-0812">Transmembrane</keyword>
<feature type="transmembrane region" description="Helical" evidence="8">
    <location>
        <begin position="243"/>
        <end position="264"/>
    </location>
</feature>
<feature type="transmembrane region" description="Helical" evidence="8">
    <location>
        <begin position="276"/>
        <end position="298"/>
    </location>
</feature>
<evidence type="ECO:0000313" key="11">
    <source>
        <dbReference type="Proteomes" id="UP000694856"/>
    </source>
</evidence>
<evidence type="ECO:0000256" key="5">
    <source>
        <dbReference type="ARBA" id="ARBA00023136"/>
    </source>
</evidence>
<dbReference type="InterPro" id="IPR000276">
    <property type="entry name" value="GPCR_Rhodpsn"/>
</dbReference>
<evidence type="ECO:0000259" key="10">
    <source>
        <dbReference type="PROSITE" id="PS50262"/>
    </source>
</evidence>
<feature type="signal peptide" evidence="9">
    <location>
        <begin position="1"/>
        <end position="16"/>
    </location>
</feature>
<feature type="transmembrane region" description="Helical" evidence="8">
    <location>
        <begin position="191"/>
        <end position="210"/>
    </location>
</feature>
<keyword evidence="3 8" id="KW-1133">Transmembrane helix</keyword>
<comment type="subcellular location">
    <subcellularLocation>
        <location evidence="1">Membrane</location>
        <topology evidence="1">Multi-pass membrane protein</topology>
    </subcellularLocation>
</comment>
<dbReference type="PANTHER" id="PTHR24238">
    <property type="entry name" value="G-PROTEIN COUPLED RECEPTOR"/>
    <property type="match status" value="1"/>
</dbReference>
<proteinExistence type="predicted"/>
<evidence type="ECO:0000256" key="8">
    <source>
        <dbReference type="SAM" id="Phobius"/>
    </source>
</evidence>
<feature type="domain" description="G-protein coupled receptors family 1 profile" evidence="10">
    <location>
        <begin position="79"/>
        <end position="295"/>
    </location>
</feature>
<evidence type="ECO:0000256" key="4">
    <source>
        <dbReference type="ARBA" id="ARBA00023040"/>
    </source>
</evidence>
<keyword evidence="9" id="KW-0732">Signal</keyword>
<dbReference type="Gene3D" id="1.20.1070.10">
    <property type="entry name" value="Rhodopsin 7-helix transmembrane proteins"/>
    <property type="match status" value="1"/>
</dbReference>
<keyword evidence="6 12" id="KW-0675">Receptor</keyword>
<dbReference type="CDD" id="cd15389">
    <property type="entry name" value="7tmA_GPR83"/>
    <property type="match status" value="1"/>
</dbReference>
<feature type="transmembrane region" description="Helical" evidence="8">
    <location>
        <begin position="136"/>
        <end position="157"/>
    </location>
</feature>
<dbReference type="Proteomes" id="UP000694856">
    <property type="component" value="Chromosome 10"/>
</dbReference>
<evidence type="ECO:0000256" key="1">
    <source>
        <dbReference type="ARBA" id="ARBA00004141"/>
    </source>
</evidence>
<evidence type="ECO:0000256" key="9">
    <source>
        <dbReference type="SAM" id="SignalP"/>
    </source>
</evidence>
<keyword evidence="5 8" id="KW-0472">Membrane</keyword>
<evidence type="ECO:0000256" key="3">
    <source>
        <dbReference type="ARBA" id="ARBA00022989"/>
    </source>
</evidence>